<evidence type="ECO:0000259" key="10">
    <source>
        <dbReference type="Pfam" id="PF23233"/>
    </source>
</evidence>
<dbReference type="InterPro" id="IPR011990">
    <property type="entry name" value="TPR-like_helical_dom_sf"/>
</dbReference>
<dbReference type="PANTHER" id="PTHR11246:SF5">
    <property type="entry name" value="PRE-MRNA-SPLICING FACTOR SYF1"/>
    <property type="match status" value="1"/>
</dbReference>
<evidence type="ECO:0000256" key="2">
    <source>
        <dbReference type="ARBA" id="ARBA00008644"/>
    </source>
</evidence>
<accession>A0A0V1HA62</accession>
<feature type="domain" description="Pre-mRNA-splicing factor Syf1/CRNKL1-like C-terminal HAT-repeats" evidence="9">
    <location>
        <begin position="626"/>
        <end position="845"/>
    </location>
</feature>
<dbReference type="PANTHER" id="PTHR11246">
    <property type="entry name" value="PRE-MRNA SPLICING FACTOR"/>
    <property type="match status" value="1"/>
</dbReference>
<dbReference type="InterPro" id="IPR003107">
    <property type="entry name" value="HAT"/>
</dbReference>
<evidence type="ECO:0000256" key="4">
    <source>
        <dbReference type="ARBA" id="ARBA00022728"/>
    </source>
</evidence>
<dbReference type="InterPro" id="IPR045075">
    <property type="entry name" value="Syf1-like"/>
</dbReference>
<organism evidence="11 12">
    <name type="scientific">Trichinella zimbabwensis</name>
    <dbReference type="NCBI Taxonomy" id="268475"/>
    <lineage>
        <taxon>Eukaryota</taxon>
        <taxon>Metazoa</taxon>
        <taxon>Ecdysozoa</taxon>
        <taxon>Nematoda</taxon>
        <taxon>Enoplea</taxon>
        <taxon>Dorylaimia</taxon>
        <taxon>Trichinellida</taxon>
        <taxon>Trichinellidae</taxon>
        <taxon>Trichinella</taxon>
    </lineage>
</organism>
<dbReference type="Gene3D" id="1.25.40.10">
    <property type="entry name" value="Tetratricopeptide repeat domain"/>
    <property type="match status" value="2"/>
</dbReference>
<sequence length="951" mass="110354">LEEGVLVGQLLNWPECRPAGQFWIRTDGSAKRHVLDDRMSLRNRLVTGQSYCGQLPTIECMHTWVSSSSSSSSKPIICPMTTNRLVKLLKNNPTIATPALATNLQISVTGNREGGCQIAKFKHPLNEAKHINLNWLLLRIFYFASKEEDDIPYEEDLFRNRYSLKCWLRYIEHKTQSSKNIASVNLLYQRALRELPGSYKLWYQYLKLRRGQAAKKCVTDPLYEEVNKCFRRALVFMNKMPRIWILYCTFLVKQRFITRTRHAFDDALRSLPITQHYRIWPIYLKFLHLHDIPETTIRVYERYLKIAPQDAELLVEYLKSVDRLDLACIHLSNIVNDSNFISREGKTNHELWHELCSIVAKNPSKVTSLNAELLVREGVEKYPDQAGALWCSLADYYIRDGCFEQARDVYEEAMRTVRTVRDFTQIFDACAHFMEELINVELEAQHKSDSNFNIDLLMARFENLMDRRPLLINSVLLRQNPHNVYEWLKRAELYKNNPKEVEETFEKAVKTVNAKLQLGKLSSLWIAYAVFFEQQGQLKKAREIFERALLAPYPKVDDLASVYCSWAEMELRSKKWQKALQVIKRAVKKPAFKTDYYDESETVQNRVYKSLKVWSMYADLEESFGTFEVFEKGIALFRWPNVNDLWETYLVRFLKRYAGSKLERARDLFEQCLNNCPPEYATKFYLLYAKLEEEHGLPRNAMNIYQRAIDSVPRDEMINIFNVYIKKATELFGVTSTRAIYEKAIEVLPEKDARSMCLQFATLERRLGEIDRARAILAHCSQMCDPRVVPAFWSFWKDFEIKHGNEDTVREMLRIKRSVQAALNTQVNFMSAQMLATTGGSAEIDELGQGDSMALLEAKAQKISQEASKKDILKSKMSSISFVSSGVSEKSGQNLSVVNEDEINIEDDDDELSAEVEPKFSRKSLPDVVLEKQIVPSEVFGSLAVEEEQEQ</sequence>
<keyword evidence="12" id="KW-1185">Reference proteome</keyword>
<evidence type="ECO:0000256" key="3">
    <source>
        <dbReference type="ARBA" id="ARBA00022664"/>
    </source>
</evidence>
<dbReference type="SMART" id="SM00386">
    <property type="entry name" value="HAT"/>
    <property type="match status" value="12"/>
</dbReference>
<dbReference type="GO" id="GO:0071014">
    <property type="term" value="C:post-mRNA release spliceosomal complex"/>
    <property type="evidence" value="ECO:0007669"/>
    <property type="project" value="TreeGrafter"/>
</dbReference>
<dbReference type="EMBL" id="JYDP01000099">
    <property type="protein sequence ID" value="KRZ07635.1"/>
    <property type="molecule type" value="Genomic_DNA"/>
</dbReference>
<dbReference type="STRING" id="268475.A0A0V1HA62"/>
<evidence type="ECO:0000256" key="1">
    <source>
        <dbReference type="ARBA" id="ARBA00004123"/>
    </source>
</evidence>
<evidence type="ECO:0000256" key="5">
    <source>
        <dbReference type="ARBA" id="ARBA00022737"/>
    </source>
</evidence>
<feature type="non-terminal residue" evidence="11">
    <location>
        <position position="1"/>
    </location>
</feature>
<dbReference type="Pfam" id="PF23231">
    <property type="entry name" value="HAT_Syf1_CNRKL1_C"/>
    <property type="match status" value="1"/>
</dbReference>
<keyword evidence="7" id="KW-0539">Nucleus</keyword>
<evidence type="ECO:0000313" key="12">
    <source>
        <dbReference type="Proteomes" id="UP000055024"/>
    </source>
</evidence>
<feature type="domain" description="Pre-mRNA-splicing factor SYF1 central HAT repeats" evidence="8">
    <location>
        <begin position="312"/>
        <end position="512"/>
    </location>
</feature>
<protein>
    <submittedName>
        <fullName evidence="11">Pre-mRNA-splicing factor SYF1</fullName>
    </submittedName>
</protein>
<dbReference type="FunFam" id="1.25.40.10:FF:000182">
    <property type="entry name" value="Pre-mRNA-splicing factor SYF1"/>
    <property type="match status" value="1"/>
</dbReference>
<dbReference type="Proteomes" id="UP000055024">
    <property type="component" value="Unassembled WGS sequence"/>
</dbReference>
<feature type="domain" description="Pre-mRNA-splicing factor Syf1-like N-terminal HAT-repeats" evidence="10">
    <location>
        <begin position="149"/>
        <end position="309"/>
    </location>
</feature>
<keyword evidence="6" id="KW-0508">mRNA splicing</keyword>
<evidence type="ECO:0000256" key="6">
    <source>
        <dbReference type="ARBA" id="ARBA00023187"/>
    </source>
</evidence>
<dbReference type="InterPro" id="IPR056350">
    <property type="entry name" value="HAT_Syf1_central"/>
</dbReference>
<dbReference type="GO" id="GO:0000349">
    <property type="term" value="P:generation of catalytic spliceosome for first transesterification step"/>
    <property type="evidence" value="ECO:0007669"/>
    <property type="project" value="TreeGrafter"/>
</dbReference>
<comment type="similarity">
    <text evidence="2">Belongs to the crooked-neck family.</text>
</comment>
<name>A0A0V1HA62_9BILA</name>
<dbReference type="Pfam" id="PF23233">
    <property type="entry name" value="HAT_Syf1_CNRKL1_N"/>
    <property type="match status" value="1"/>
</dbReference>
<evidence type="ECO:0000313" key="11">
    <source>
        <dbReference type="EMBL" id="KRZ07635.1"/>
    </source>
</evidence>
<dbReference type="Pfam" id="PF23220">
    <property type="entry name" value="HAT_Syf1_M"/>
    <property type="match status" value="1"/>
</dbReference>
<dbReference type="GO" id="GO:0000974">
    <property type="term" value="C:Prp19 complex"/>
    <property type="evidence" value="ECO:0007669"/>
    <property type="project" value="TreeGrafter"/>
</dbReference>
<dbReference type="OrthoDB" id="10067343at2759"/>
<evidence type="ECO:0000259" key="8">
    <source>
        <dbReference type="Pfam" id="PF23220"/>
    </source>
</evidence>
<dbReference type="InterPro" id="IPR055433">
    <property type="entry name" value="HAT_Syf1-like_N"/>
</dbReference>
<dbReference type="GO" id="GO:0071007">
    <property type="term" value="C:U2-type catalytic step 2 spliceosome"/>
    <property type="evidence" value="ECO:0007669"/>
    <property type="project" value="TreeGrafter"/>
</dbReference>
<gene>
    <name evidence="11" type="primary">XAB2</name>
    <name evidence="11" type="ORF">T11_808</name>
</gene>
<dbReference type="FunFam" id="1.25.40.10:FF:000137">
    <property type="entry name" value="Pre-mRNA-splicing factor syf1"/>
    <property type="match status" value="1"/>
</dbReference>
<comment type="caution">
    <text evidence="11">The sequence shown here is derived from an EMBL/GenBank/DDBJ whole genome shotgun (WGS) entry which is preliminary data.</text>
</comment>
<dbReference type="SUPFAM" id="SSF48452">
    <property type="entry name" value="TPR-like"/>
    <property type="match status" value="4"/>
</dbReference>
<keyword evidence="5" id="KW-0677">Repeat</keyword>
<dbReference type="InterPro" id="IPR055430">
    <property type="entry name" value="HAT_Syf1_CNRKL1_C"/>
</dbReference>
<keyword evidence="3" id="KW-0507">mRNA processing</keyword>
<evidence type="ECO:0000256" key="7">
    <source>
        <dbReference type="ARBA" id="ARBA00023242"/>
    </source>
</evidence>
<dbReference type="FunFam" id="1.25.40.10:FF:001071">
    <property type="entry name" value="pre-mRNA-splicing factor SYF1-like"/>
    <property type="match status" value="1"/>
</dbReference>
<proteinExistence type="inferred from homology"/>
<reference evidence="11 12" key="1">
    <citation type="submission" date="2015-01" db="EMBL/GenBank/DDBJ databases">
        <title>Evolution of Trichinella species and genotypes.</title>
        <authorList>
            <person name="Korhonen P.K."/>
            <person name="Edoardo P."/>
            <person name="Giuseppe L.R."/>
            <person name="Gasser R.B."/>
        </authorList>
    </citation>
    <scope>NUCLEOTIDE SEQUENCE [LARGE SCALE GENOMIC DNA]</scope>
    <source>
        <strain evidence="11">ISS1029</strain>
    </source>
</reference>
<keyword evidence="4" id="KW-0747">Spliceosome</keyword>
<comment type="subcellular location">
    <subcellularLocation>
        <location evidence="1">Nucleus</location>
    </subcellularLocation>
</comment>
<evidence type="ECO:0000259" key="9">
    <source>
        <dbReference type="Pfam" id="PF23231"/>
    </source>
</evidence>
<dbReference type="AlphaFoldDB" id="A0A0V1HA62"/>